<evidence type="ECO:0000259" key="1">
    <source>
        <dbReference type="PROSITE" id="PS51186"/>
    </source>
</evidence>
<dbReference type="PROSITE" id="PS51186">
    <property type="entry name" value="GNAT"/>
    <property type="match status" value="1"/>
</dbReference>
<evidence type="ECO:0000313" key="2">
    <source>
        <dbReference type="EMBL" id="RPJ89257.1"/>
    </source>
</evidence>
<gene>
    <name evidence="2" type="ORF">DY367_23845</name>
</gene>
<dbReference type="InterPro" id="IPR016181">
    <property type="entry name" value="Acyl_CoA_acyltransferase"/>
</dbReference>
<dbReference type="Gene3D" id="3.40.630.30">
    <property type="match status" value="1"/>
</dbReference>
<dbReference type="OrthoDB" id="5525374at2"/>
<organism evidence="2 3">
    <name type="scientific">Alcaligenes xylosoxydans xylosoxydans</name>
    <name type="common">Achromobacter xylosoxidans</name>
    <dbReference type="NCBI Taxonomy" id="85698"/>
    <lineage>
        <taxon>Bacteria</taxon>
        <taxon>Pseudomonadati</taxon>
        <taxon>Pseudomonadota</taxon>
        <taxon>Betaproteobacteria</taxon>
        <taxon>Burkholderiales</taxon>
        <taxon>Alcaligenaceae</taxon>
        <taxon>Achromobacter</taxon>
    </lineage>
</organism>
<protein>
    <submittedName>
        <fullName evidence="2">GNAT family N-acetyltransferase</fullName>
    </submittedName>
</protein>
<dbReference type="PANTHER" id="PTHR42791:SF1">
    <property type="entry name" value="N-ACETYLTRANSFERASE DOMAIN-CONTAINING PROTEIN"/>
    <property type="match status" value="1"/>
</dbReference>
<dbReference type="RefSeq" id="WP_054451612.1">
    <property type="nucleotide sequence ID" value="NZ_CP061008.1"/>
</dbReference>
<keyword evidence="2" id="KW-0808">Transferase</keyword>
<dbReference type="InterPro" id="IPR052523">
    <property type="entry name" value="Trichothecene_AcTrans"/>
</dbReference>
<dbReference type="CDD" id="cd04301">
    <property type="entry name" value="NAT_SF"/>
    <property type="match status" value="1"/>
</dbReference>
<evidence type="ECO:0000313" key="3">
    <source>
        <dbReference type="Proteomes" id="UP000285324"/>
    </source>
</evidence>
<proteinExistence type="predicted"/>
<dbReference type="EMBL" id="QVXO01000045">
    <property type="protein sequence ID" value="RPJ89257.1"/>
    <property type="molecule type" value="Genomic_DNA"/>
</dbReference>
<dbReference type="Proteomes" id="UP000285324">
    <property type="component" value="Unassembled WGS sequence"/>
</dbReference>
<dbReference type="SUPFAM" id="SSF55729">
    <property type="entry name" value="Acyl-CoA N-acyltransferases (Nat)"/>
    <property type="match status" value="1"/>
</dbReference>
<dbReference type="PANTHER" id="PTHR42791">
    <property type="entry name" value="GNAT FAMILY ACETYLTRANSFERASE"/>
    <property type="match status" value="1"/>
</dbReference>
<reference evidence="2 3" key="1">
    <citation type="submission" date="2018-08" db="EMBL/GenBank/DDBJ databases">
        <title>Achromobacter xylosoxidans Genome sequencing and assembly.</title>
        <authorList>
            <person name="Wang R."/>
            <person name="Rensing C."/>
            <person name="Li Y."/>
        </authorList>
    </citation>
    <scope>NUCLEOTIDE SEQUENCE [LARGE SCALE GENOMIC DNA]</scope>
    <source>
        <strain evidence="2 3">GD003A</strain>
    </source>
</reference>
<dbReference type="AlphaFoldDB" id="A0A424W7R7"/>
<sequence length="154" mass="17275">MTQTCSLALQPATEDDLPFLLTLRKTTMQEHLQRAGAPLDDDHHLARIRYRFEDARIVWLDGRPAGLFKHGRDPAGWRIVQIQIDPAFQGRGLGRRLLEGVLDEADAEGVPVTLSVLKGNPARRLYEALGFIPVEETDLEYEMRHEPGAVRPAG</sequence>
<dbReference type="GeneID" id="84693549"/>
<dbReference type="InterPro" id="IPR000182">
    <property type="entry name" value="GNAT_dom"/>
</dbReference>
<name>A0A424W7R7_ALCXX</name>
<accession>A0A424W7R7</accession>
<dbReference type="Pfam" id="PF00583">
    <property type="entry name" value="Acetyltransf_1"/>
    <property type="match status" value="1"/>
</dbReference>
<comment type="caution">
    <text evidence="2">The sequence shown here is derived from an EMBL/GenBank/DDBJ whole genome shotgun (WGS) entry which is preliminary data.</text>
</comment>
<dbReference type="GO" id="GO:0016747">
    <property type="term" value="F:acyltransferase activity, transferring groups other than amino-acyl groups"/>
    <property type="evidence" value="ECO:0007669"/>
    <property type="project" value="InterPro"/>
</dbReference>
<feature type="domain" description="N-acetyltransferase" evidence="1">
    <location>
        <begin position="7"/>
        <end position="148"/>
    </location>
</feature>